<dbReference type="AlphaFoldDB" id="A0A7C4EUU9"/>
<sequence>MVKRTVVVLGIFVLILSVAADSSMAFGRKCFGKEFMCPAKPLYLPVDVPDCVQRTIVSTWEVNIEGPCPPVSPPACVGGRGLLGRGDGPGFLLSAATLFGAPFDAFMAGRGSVNRCRGLGEGPCGNGFPGPLGRMMYSLTFPVTGNFFGGLW</sequence>
<accession>A0A7C4EUU9</accession>
<evidence type="ECO:0000313" key="1">
    <source>
        <dbReference type="EMBL" id="HGH61552.1"/>
    </source>
</evidence>
<name>A0A7C4EUU9_9BACT</name>
<gene>
    <name evidence="1" type="ORF">ENV54_09670</name>
</gene>
<organism evidence="1">
    <name type="scientific">Desulfomonile tiedjei</name>
    <dbReference type="NCBI Taxonomy" id="2358"/>
    <lineage>
        <taxon>Bacteria</taxon>
        <taxon>Pseudomonadati</taxon>
        <taxon>Thermodesulfobacteriota</taxon>
        <taxon>Desulfomonilia</taxon>
        <taxon>Desulfomonilales</taxon>
        <taxon>Desulfomonilaceae</taxon>
        <taxon>Desulfomonile</taxon>
    </lineage>
</organism>
<protein>
    <submittedName>
        <fullName evidence="1">Uncharacterized protein</fullName>
    </submittedName>
</protein>
<reference evidence="1" key="1">
    <citation type="journal article" date="2020" name="mSystems">
        <title>Genome- and Community-Level Interaction Insights into Carbon Utilization and Element Cycling Functions of Hydrothermarchaeota in Hydrothermal Sediment.</title>
        <authorList>
            <person name="Zhou Z."/>
            <person name="Liu Y."/>
            <person name="Xu W."/>
            <person name="Pan J."/>
            <person name="Luo Z.H."/>
            <person name="Li M."/>
        </authorList>
    </citation>
    <scope>NUCLEOTIDE SEQUENCE [LARGE SCALE GENOMIC DNA]</scope>
    <source>
        <strain evidence="1">SpSt-769</strain>
    </source>
</reference>
<comment type="caution">
    <text evidence="1">The sequence shown here is derived from an EMBL/GenBank/DDBJ whole genome shotgun (WGS) entry which is preliminary data.</text>
</comment>
<dbReference type="EMBL" id="DTGT01000308">
    <property type="protein sequence ID" value="HGH61552.1"/>
    <property type="molecule type" value="Genomic_DNA"/>
</dbReference>
<proteinExistence type="predicted"/>